<organism evidence="2 3">
    <name type="scientific">Pseudoalteromonas rhizosphaerae</name>
    <dbReference type="NCBI Taxonomy" id="2518973"/>
    <lineage>
        <taxon>Bacteria</taxon>
        <taxon>Pseudomonadati</taxon>
        <taxon>Pseudomonadota</taxon>
        <taxon>Gammaproteobacteria</taxon>
        <taxon>Alteromonadales</taxon>
        <taxon>Pseudoalteromonadaceae</taxon>
        <taxon>Pseudoalteromonas</taxon>
    </lineage>
</organism>
<dbReference type="RefSeq" id="WP_182779405.1">
    <property type="nucleotide sequence ID" value="NZ_JBJDOT010000006.1"/>
</dbReference>
<protein>
    <submittedName>
        <fullName evidence="2">Uncharacterized protein</fullName>
    </submittedName>
</protein>
<keyword evidence="1" id="KW-0812">Transmembrane</keyword>
<reference evidence="2 3" key="1">
    <citation type="submission" date="2024-11" db="EMBL/GenBank/DDBJ databases">
        <title>The Natural Products Discovery Center: Release of the First 8490 Sequenced Strains for Exploring Actinobacteria Biosynthetic Diversity.</title>
        <authorList>
            <person name="Kalkreuter E."/>
            <person name="Kautsar S.A."/>
            <person name="Yang D."/>
            <person name="Bader C.D."/>
            <person name="Teijaro C.N."/>
            <person name="Fluegel L."/>
            <person name="Davis C.M."/>
            <person name="Simpson J.R."/>
            <person name="Lauterbach L."/>
            <person name="Steele A.D."/>
            <person name="Gui C."/>
            <person name="Meng S."/>
            <person name="Li G."/>
            <person name="Viehrig K."/>
            <person name="Ye F."/>
            <person name="Su P."/>
            <person name="Kiefer A.F."/>
            <person name="Nichols A."/>
            <person name="Cepeda A.J."/>
            <person name="Yan W."/>
            <person name="Fan B."/>
            <person name="Jiang Y."/>
            <person name="Adhikari A."/>
            <person name="Zheng C.-J."/>
            <person name="Schuster L."/>
            <person name="Cowan T.M."/>
            <person name="Smanski M.J."/>
            <person name="Chevrette M.G."/>
            <person name="De Carvalho L.P.S."/>
            <person name="Shen B."/>
        </authorList>
    </citation>
    <scope>NUCLEOTIDE SEQUENCE [LARGE SCALE GENOMIC DNA]</scope>
    <source>
        <strain evidence="2 3">NPDC078403</strain>
    </source>
</reference>
<keyword evidence="3" id="KW-1185">Reference proteome</keyword>
<dbReference type="Proteomes" id="UP001620262">
    <property type="component" value="Unassembled WGS sequence"/>
</dbReference>
<keyword evidence="1" id="KW-0472">Membrane</keyword>
<proteinExistence type="predicted"/>
<dbReference type="EMBL" id="JBJDOT010000006">
    <property type="protein sequence ID" value="MFK3863554.1"/>
    <property type="molecule type" value="Genomic_DNA"/>
</dbReference>
<evidence type="ECO:0000313" key="2">
    <source>
        <dbReference type="EMBL" id="MFK3863554.1"/>
    </source>
</evidence>
<feature type="transmembrane region" description="Helical" evidence="1">
    <location>
        <begin position="59"/>
        <end position="77"/>
    </location>
</feature>
<evidence type="ECO:0000313" key="3">
    <source>
        <dbReference type="Proteomes" id="UP001620262"/>
    </source>
</evidence>
<evidence type="ECO:0000256" key="1">
    <source>
        <dbReference type="SAM" id="Phobius"/>
    </source>
</evidence>
<gene>
    <name evidence="2" type="ORF">ACI2JU_06645</name>
</gene>
<accession>A0ABW8KXG9</accession>
<name>A0ABW8KXG9_9GAMM</name>
<comment type="caution">
    <text evidence="2">The sequence shown here is derived from an EMBL/GenBank/DDBJ whole genome shotgun (WGS) entry which is preliminary data.</text>
</comment>
<sequence length="81" mass="9291">MDYLALLGFGIAGLYIWFAPTERLLKNDYGLAKIYYWRAKDKDVGLKKAREYYTKLGKIFVFVSIAGLLIKLFFVLLSSAT</sequence>
<keyword evidence="1" id="KW-1133">Transmembrane helix</keyword>